<feature type="transmembrane region" description="Helical" evidence="7">
    <location>
        <begin position="12"/>
        <end position="33"/>
    </location>
</feature>
<dbReference type="InterPro" id="IPR000014">
    <property type="entry name" value="PAS"/>
</dbReference>
<dbReference type="EMBL" id="JAABLM010000002">
    <property type="protein sequence ID" value="NBL64130.1"/>
    <property type="molecule type" value="Genomic_DNA"/>
</dbReference>
<evidence type="ECO:0000313" key="12">
    <source>
        <dbReference type="Proteomes" id="UP000798602"/>
    </source>
</evidence>
<evidence type="ECO:0000256" key="1">
    <source>
        <dbReference type="ARBA" id="ARBA00000085"/>
    </source>
</evidence>
<name>A0ABW9Z7P7_9FLAO</name>
<dbReference type="SMART" id="SM00387">
    <property type="entry name" value="HATPase_c"/>
    <property type="match status" value="1"/>
</dbReference>
<dbReference type="SUPFAM" id="SSF55874">
    <property type="entry name" value="ATPase domain of HSP90 chaperone/DNA topoisomerase II/histidine kinase"/>
    <property type="match status" value="1"/>
</dbReference>
<keyword evidence="7" id="KW-0472">Membrane</keyword>
<organism evidence="11 12">
    <name type="scientific">Flavobacterium ichthyis</name>
    <dbReference type="NCBI Taxonomy" id="2698827"/>
    <lineage>
        <taxon>Bacteria</taxon>
        <taxon>Pseudomonadati</taxon>
        <taxon>Bacteroidota</taxon>
        <taxon>Flavobacteriia</taxon>
        <taxon>Flavobacteriales</taxon>
        <taxon>Flavobacteriaceae</taxon>
        <taxon>Flavobacterium</taxon>
    </lineage>
</organism>
<evidence type="ECO:0000259" key="10">
    <source>
        <dbReference type="PROSITE" id="PS50113"/>
    </source>
</evidence>
<dbReference type="Pfam" id="PF05227">
    <property type="entry name" value="CHASE3"/>
    <property type="match status" value="1"/>
</dbReference>
<dbReference type="InterPro" id="IPR036890">
    <property type="entry name" value="HATPase_C_sf"/>
</dbReference>
<dbReference type="Gene3D" id="3.30.565.10">
    <property type="entry name" value="Histidine kinase-like ATPase, C-terminal domain"/>
    <property type="match status" value="1"/>
</dbReference>
<feature type="domain" description="PAS" evidence="9">
    <location>
        <begin position="251"/>
        <end position="296"/>
    </location>
</feature>
<feature type="domain" description="PAC" evidence="10">
    <location>
        <begin position="299"/>
        <end position="350"/>
    </location>
</feature>
<dbReference type="InterPro" id="IPR003661">
    <property type="entry name" value="HisK_dim/P_dom"/>
</dbReference>
<gene>
    <name evidence="11" type="ORF">GV828_02825</name>
</gene>
<dbReference type="NCBIfam" id="TIGR00229">
    <property type="entry name" value="sensory_box"/>
    <property type="match status" value="1"/>
</dbReference>
<keyword evidence="3" id="KW-0597">Phosphoprotein</keyword>
<reference evidence="12" key="1">
    <citation type="submission" date="2020-01" db="EMBL/GenBank/DDBJ databases">
        <title>Sphingomonas sp. strain CSW-10.</title>
        <authorList>
            <person name="Chen W.-M."/>
        </authorList>
    </citation>
    <scope>NUCLEOTIDE SEQUENCE [LARGE SCALE GENOMIC DNA]</scope>
    <source>
        <strain evidence="12">NST-5</strain>
    </source>
</reference>
<dbReference type="PANTHER" id="PTHR43304:SF1">
    <property type="entry name" value="PAC DOMAIN-CONTAINING PROTEIN"/>
    <property type="match status" value="1"/>
</dbReference>
<evidence type="ECO:0000256" key="6">
    <source>
        <dbReference type="SAM" id="Coils"/>
    </source>
</evidence>
<dbReference type="InterPro" id="IPR035965">
    <property type="entry name" value="PAS-like_dom_sf"/>
</dbReference>
<dbReference type="Pfam" id="PF08447">
    <property type="entry name" value="PAS_3"/>
    <property type="match status" value="1"/>
</dbReference>
<evidence type="ECO:0000256" key="2">
    <source>
        <dbReference type="ARBA" id="ARBA00012438"/>
    </source>
</evidence>
<dbReference type="PROSITE" id="PS50113">
    <property type="entry name" value="PAC"/>
    <property type="match status" value="1"/>
</dbReference>
<evidence type="ECO:0000313" key="11">
    <source>
        <dbReference type="EMBL" id="NBL64130.1"/>
    </source>
</evidence>
<keyword evidence="6" id="KW-0175">Coiled coil</keyword>
<evidence type="ECO:0000259" key="8">
    <source>
        <dbReference type="PROSITE" id="PS50109"/>
    </source>
</evidence>
<dbReference type="Gene3D" id="2.10.70.100">
    <property type="match status" value="1"/>
</dbReference>
<dbReference type="Pfam" id="PF00512">
    <property type="entry name" value="HisKA"/>
    <property type="match status" value="1"/>
</dbReference>
<dbReference type="Proteomes" id="UP000798602">
    <property type="component" value="Unassembled WGS sequence"/>
</dbReference>
<proteinExistence type="predicted"/>
<dbReference type="InterPro" id="IPR052162">
    <property type="entry name" value="Sensor_kinase/Photoreceptor"/>
</dbReference>
<feature type="transmembrane region" description="Helical" evidence="7">
    <location>
        <begin position="190"/>
        <end position="208"/>
    </location>
</feature>
<dbReference type="SUPFAM" id="SSF55785">
    <property type="entry name" value="PYP-like sensor domain (PAS domain)"/>
    <property type="match status" value="1"/>
</dbReference>
<keyword evidence="12" id="KW-1185">Reference proteome</keyword>
<dbReference type="InterPro" id="IPR005467">
    <property type="entry name" value="His_kinase_dom"/>
</dbReference>
<dbReference type="PANTHER" id="PTHR43304">
    <property type="entry name" value="PHYTOCHROME-LIKE PROTEIN CPH1"/>
    <property type="match status" value="1"/>
</dbReference>
<dbReference type="InterPro" id="IPR007891">
    <property type="entry name" value="CHASE3"/>
</dbReference>
<dbReference type="SMART" id="SM00388">
    <property type="entry name" value="HisKA"/>
    <property type="match status" value="1"/>
</dbReference>
<keyword evidence="4" id="KW-0808">Transferase</keyword>
<comment type="caution">
    <text evidence="11">The sequence shown here is derived from an EMBL/GenBank/DDBJ whole genome shotgun (WGS) entry which is preliminary data.</text>
</comment>
<feature type="domain" description="Histidine kinase" evidence="8">
    <location>
        <begin position="368"/>
        <end position="593"/>
    </location>
</feature>
<dbReference type="Gene3D" id="1.10.287.130">
    <property type="match status" value="1"/>
</dbReference>
<dbReference type="RefSeq" id="WP_166535946.1">
    <property type="nucleotide sequence ID" value="NZ_JAABLM010000002.1"/>
</dbReference>
<evidence type="ECO:0000256" key="3">
    <source>
        <dbReference type="ARBA" id="ARBA00022553"/>
    </source>
</evidence>
<dbReference type="InterPro" id="IPR036097">
    <property type="entry name" value="HisK_dim/P_sf"/>
</dbReference>
<dbReference type="Pfam" id="PF02518">
    <property type="entry name" value="HATPase_c"/>
    <property type="match status" value="1"/>
</dbReference>
<accession>A0ABW9Z7P7</accession>
<evidence type="ECO:0000256" key="7">
    <source>
        <dbReference type="SAM" id="Phobius"/>
    </source>
</evidence>
<keyword evidence="7" id="KW-0812">Transmembrane</keyword>
<evidence type="ECO:0000256" key="5">
    <source>
        <dbReference type="ARBA" id="ARBA00022777"/>
    </source>
</evidence>
<comment type="catalytic activity">
    <reaction evidence="1">
        <text>ATP + protein L-histidine = ADP + protein N-phospho-L-histidine.</text>
        <dbReference type="EC" id="2.7.13.3"/>
    </reaction>
</comment>
<dbReference type="CDD" id="cd00082">
    <property type="entry name" value="HisKA"/>
    <property type="match status" value="1"/>
</dbReference>
<evidence type="ECO:0000259" key="9">
    <source>
        <dbReference type="PROSITE" id="PS50112"/>
    </source>
</evidence>
<keyword evidence="7" id="KW-1133">Transmembrane helix</keyword>
<dbReference type="CDD" id="cd00130">
    <property type="entry name" value="PAS"/>
    <property type="match status" value="1"/>
</dbReference>
<dbReference type="Gene3D" id="3.30.450.20">
    <property type="entry name" value="PAS domain"/>
    <property type="match status" value="1"/>
</dbReference>
<dbReference type="InterPro" id="IPR013655">
    <property type="entry name" value="PAS_fold_3"/>
</dbReference>
<dbReference type="PROSITE" id="PS50109">
    <property type="entry name" value="HIS_KIN"/>
    <property type="match status" value="1"/>
</dbReference>
<keyword evidence="5" id="KW-0418">Kinase</keyword>
<dbReference type="PRINTS" id="PR00344">
    <property type="entry name" value="BCTRLSENSOR"/>
</dbReference>
<feature type="coiled-coil region" evidence="6">
    <location>
        <begin position="81"/>
        <end position="108"/>
    </location>
</feature>
<dbReference type="InterPro" id="IPR003594">
    <property type="entry name" value="HATPase_dom"/>
</dbReference>
<protein>
    <recommendedName>
        <fullName evidence="2">histidine kinase</fullName>
        <ecNumber evidence="2">2.7.13.3</ecNumber>
    </recommendedName>
</protein>
<dbReference type="InterPro" id="IPR000700">
    <property type="entry name" value="PAS-assoc_C"/>
</dbReference>
<dbReference type="PROSITE" id="PS50112">
    <property type="entry name" value="PAS"/>
    <property type="match status" value="1"/>
</dbReference>
<dbReference type="SUPFAM" id="SSF47384">
    <property type="entry name" value="Homodimeric domain of signal transducing histidine kinase"/>
    <property type="match status" value="1"/>
</dbReference>
<dbReference type="InterPro" id="IPR004358">
    <property type="entry name" value="Sig_transdc_His_kin-like_C"/>
</dbReference>
<sequence length="593" mass="68805">MTLKKYFTPSKIYPTTVVISLVILISVSAVFHYQMKNLNHTADRIYASNKRQYLLEKIQSEISQRETSLRNYLITSDEFFINNDNQAKQSILINLKELEQNYKLEKLKPQEFEQMQVMALQFTEEFDKIQNKFQNKTLSQNELRDILYKRRKEAENISAIIFVLVEKEVAQHKIHGINHRYDTETSTTTGFVLTITVMVILLVSLYRINNSFLKTKKLNQELNFLNEIADKAEIVANISHWKINMKTGKYFYSDNFYRILGLQPGDFQDAESFQKFIHPEDAQEVVNAHHESLKNFTPTDLIYRIIKKNGEIRYIKSTGDFTRNAKGELVKIGVTNDITEVYQYQTKLEETNKTLTEAIAELESFNQIVSHDLQEPLRKIQMFTSRIEDTESQNISEKGLEYFSKIKNSAKRMQTLMIDLVNYSRTVKDAKTFVNTSLNEILDEVLQELAINIDEKKAIIEVENLPQINAIPFQIHQLFVNLISNSLKYSKEHIAPIIKISNEKIAQIERVSGNLIKSSDYVKIIVADNGIGFQQEFSEKIFQLFKRLETEHDYAGTGLGLSICRKIVENHNGYIFAQSEANVGSNFIIYLKK</sequence>
<dbReference type="EC" id="2.7.13.3" evidence="2"/>
<evidence type="ECO:0000256" key="4">
    <source>
        <dbReference type="ARBA" id="ARBA00022679"/>
    </source>
</evidence>